<comment type="caution">
    <text evidence="2">The sequence shown here is derived from an EMBL/GenBank/DDBJ whole genome shotgun (WGS) entry which is preliminary data.</text>
</comment>
<evidence type="ECO:0000313" key="2">
    <source>
        <dbReference type="EMBL" id="MDQ0290032.1"/>
    </source>
</evidence>
<dbReference type="RefSeq" id="WP_307261457.1">
    <property type="nucleotide sequence ID" value="NZ_JAUSVL010000001.1"/>
</dbReference>
<sequence>MELLKTYDAPDKSRVRIWRWIAPDTEDEMRLARYLTASLGFDSYRKYVNDQAYWRLYYREALAGHNAPEVIDHLYLAEVDGVFVARVWFAYGIRSGRGNFGNVYTEQEFRRRGLMNELLKPCARDFQDSPARMLCCASGDKFAVQSYLKYGFKLIYGGEVGPLCLCKNDFFAEAEAAFADLSGLSVRPGRLADQFECDKFLKYIPAMLHNPRAHRIGPAAKISEYRIAFQEVLSGNGVVNVVETPRGDVAGYAFALTDGSQCFMDFTVHCDALEGASDLLRRTADEFAARFGTRPMLYVSAADSERAAAVRSAGFFALCAAPDELVIYQ</sequence>
<name>A0AAE3VG91_9BACT</name>
<evidence type="ECO:0000313" key="3">
    <source>
        <dbReference type="Proteomes" id="UP001238163"/>
    </source>
</evidence>
<reference evidence="2" key="1">
    <citation type="submission" date="2023-07" db="EMBL/GenBank/DDBJ databases">
        <title>Genomic Encyclopedia of Type Strains, Phase IV (KMG-IV): sequencing the most valuable type-strain genomes for metagenomic binning, comparative biology and taxonomic classification.</title>
        <authorList>
            <person name="Goeker M."/>
        </authorList>
    </citation>
    <scope>NUCLEOTIDE SEQUENCE</scope>
    <source>
        <strain evidence="2">DSM 24202</strain>
    </source>
</reference>
<keyword evidence="3" id="KW-1185">Reference proteome</keyword>
<evidence type="ECO:0000259" key="1">
    <source>
        <dbReference type="PROSITE" id="PS51186"/>
    </source>
</evidence>
<dbReference type="GO" id="GO:0016747">
    <property type="term" value="F:acyltransferase activity, transferring groups other than amino-acyl groups"/>
    <property type="evidence" value="ECO:0007669"/>
    <property type="project" value="InterPro"/>
</dbReference>
<dbReference type="Proteomes" id="UP001238163">
    <property type="component" value="Unassembled WGS sequence"/>
</dbReference>
<accession>A0AAE3VG91</accession>
<dbReference type="PROSITE" id="PS51186">
    <property type="entry name" value="GNAT"/>
    <property type="match status" value="1"/>
</dbReference>
<gene>
    <name evidence="2" type="ORF">J3R75_002139</name>
</gene>
<dbReference type="AlphaFoldDB" id="A0AAE3VG91"/>
<dbReference type="Gene3D" id="3.40.630.30">
    <property type="match status" value="1"/>
</dbReference>
<organism evidence="2 3">
    <name type="scientific">Oligosphaera ethanolica</name>
    <dbReference type="NCBI Taxonomy" id="760260"/>
    <lineage>
        <taxon>Bacteria</taxon>
        <taxon>Pseudomonadati</taxon>
        <taxon>Lentisphaerota</taxon>
        <taxon>Oligosphaeria</taxon>
        <taxon>Oligosphaerales</taxon>
        <taxon>Oligosphaeraceae</taxon>
        <taxon>Oligosphaera</taxon>
    </lineage>
</organism>
<protein>
    <recommendedName>
        <fullName evidence="1">N-acetyltransferase domain-containing protein</fullName>
    </recommendedName>
</protein>
<dbReference type="EMBL" id="JAUSVL010000001">
    <property type="protein sequence ID" value="MDQ0290032.1"/>
    <property type="molecule type" value="Genomic_DNA"/>
</dbReference>
<dbReference type="Pfam" id="PF00583">
    <property type="entry name" value="Acetyltransf_1"/>
    <property type="match status" value="1"/>
</dbReference>
<feature type="domain" description="N-acetyltransferase" evidence="1">
    <location>
        <begin position="15"/>
        <end position="177"/>
    </location>
</feature>
<dbReference type="SUPFAM" id="SSF55729">
    <property type="entry name" value="Acyl-CoA N-acyltransferases (Nat)"/>
    <property type="match status" value="1"/>
</dbReference>
<dbReference type="InterPro" id="IPR016181">
    <property type="entry name" value="Acyl_CoA_acyltransferase"/>
</dbReference>
<proteinExistence type="predicted"/>
<dbReference type="InterPro" id="IPR000182">
    <property type="entry name" value="GNAT_dom"/>
</dbReference>